<organism evidence="1 2">
    <name type="scientific">Hyphomonas atlantica</name>
    <dbReference type="NCBI Taxonomy" id="1280948"/>
    <lineage>
        <taxon>Bacteria</taxon>
        <taxon>Pseudomonadati</taxon>
        <taxon>Pseudomonadota</taxon>
        <taxon>Alphaproteobacteria</taxon>
        <taxon>Hyphomonadales</taxon>
        <taxon>Hyphomonadaceae</taxon>
        <taxon>Hyphomonas</taxon>
    </lineage>
</organism>
<dbReference type="AlphaFoldDB" id="A0A059DXY9"/>
<gene>
    <name evidence="1" type="ORF">HY36_08655</name>
</gene>
<comment type="caution">
    <text evidence="1">The sequence shown here is derived from an EMBL/GenBank/DDBJ whole genome shotgun (WGS) entry which is preliminary data.</text>
</comment>
<keyword evidence="2" id="KW-1185">Reference proteome</keyword>
<evidence type="ECO:0000313" key="1">
    <source>
        <dbReference type="EMBL" id="KCZ58440.1"/>
    </source>
</evidence>
<dbReference type="Proteomes" id="UP000024547">
    <property type="component" value="Unassembled WGS sequence"/>
</dbReference>
<evidence type="ECO:0000313" key="2">
    <source>
        <dbReference type="Proteomes" id="UP000024547"/>
    </source>
</evidence>
<dbReference type="RefSeq" id="WP_035554175.1">
    <property type="nucleotide sequence ID" value="NZ_AWFH01000056.1"/>
</dbReference>
<evidence type="ECO:0008006" key="3">
    <source>
        <dbReference type="Google" id="ProtNLM"/>
    </source>
</evidence>
<dbReference type="PATRIC" id="fig|1280948.3.peg.2852"/>
<dbReference type="STRING" id="1280948.HY36_08655"/>
<protein>
    <recommendedName>
        <fullName evidence="3">Thioesterase family protein</fullName>
    </recommendedName>
</protein>
<dbReference type="SUPFAM" id="SSF54637">
    <property type="entry name" value="Thioesterase/thiol ester dehydrase-isomerase"/>
    <property type="match status" value="1"/>
</dbReference>
<name>A0A059DXY9_9PROT</name>
<sequence length="236" mass="24942">MSTAFTISVPAMFNGPPGSANGGISAGLAASQIDGPAEVSLRAPPPLETPMQVIKTDDGYEVRHDEQTVMLVRPTEALVPPPAAPGFEIAKSGPDHFPPVETHAFPGCYVCGPERTEDGLCLFTGKPDGYDGVTDVWKPDASLAGKDALIRPEILWAALDCPGAFAIGFQDNPMVLAKIAAHIHDRPAPGDELIVVGWSLFDDGRKHGAATGLFTRDGRLLAQSEQLWIELKPAVA</sequence>
<dbReference type="OrthoDB" id="5495835at2"/>
<accession>A0A059DXY9</accession>
<dbReference type="Gene3D" id="3.10.129.10">
    <property type="entry name" value="Hotdog Thioesterase"/>
    <property type="match status" value="1"/>
</dbReference>
<dbReference type="eggNOG" id="COG0824">
    <property type="taxonomic scope" value="Bacteria"/>
</dbReference>
<reference evidence="1 2" key="1">
    <citation type="journal article" date="2014" name="Antonie Van Leeuwenhoek">
        <title>Hyphomonas beringensis sp. nov. and Hyphomonas chukchiensis sp. nov., isolated from surface seawater of the Bering Sea and Chukchi Sea.</title>
        <authorList>
            <person name="Li C."/>
            <person name="Lai Q."/>
            <person name="Li G."/>
            <person name="Dong C."/>
            <person name="Wang J."/>
            <person name="Liao Y."/>
            <person name="Shao Z."/>
        </authorList>
    </citation>
    <scope>NUCLEOTIDE SEQUENCE [LARGE SCALE GENOMIC DNA]</scope>
    <source>
        <strain evidence="1 2">22II1-22F38</strain>
    </source>
</reference>
<dbReference type="InterPro" id="IPR029069">
    <property type="entry name" value="HotDog_dom_sf"/>
</dbReference>
<dbReference type="EMBL" id="AWFH01000056">
    <property type="protein sequence ID" value="KCZ58440.1"/>
    <property type="molecule type" value="Genomic_DNA"/>
</dbReference>
<proteinExistence type="predicted"/>